<evidence type="ECO:0000256" key="3">
    <source>
        <dbReference type="ARBA" id="ARBA00017689"/>
    </source>
</evidence>
<evidence type="ECO:0000256" key="1">
    <source>
        <dbReference type="ARBA" id="ARBA00004273"/>
    </source>
</evidence>
<evidence type="ECO:0000256" key="2">
    <source>
        <dbReference type="ARBA" id="ARBA00009575"/>
    </source>
</evidence>
<evidence type="ECO:0000256" key="8">
    <source>
        <dbReference type="ARBA" id="ARBA00023136"/>
    </source>
</evidence>
<dbReference type="InterPro" id="IPR004122">
    <property type="entry name" value="BAF_prot"/>
</dbReference>
<proteinExistence type="inferred from homology"/>
<feature type="transmembrane region" description="Helical" evidence="9">
    <location>
        <begin position="86"/>
        <end position="105"/>
    </location>
</feature>
<accession>A0A0A9XE54</accession>
<evidence type="ECO:0000256" key="6">
    <source>
        <dbReference type="ARBA" id="ARBA00022989"/>
    </source>
</evidence>
<gene>
    <name evidence="10" type="primary">banf2</name>
    <name evidence="11" type="synonym">banf2_0</name>
    <name evidence="12" type="synonym">banf2_1</name>
    <name evidence="10" type="ORF">CM83_33223</name>
    <name evidence="12" type="ORF">g.41687</name>
    <name evidence="11" type="ORF">g.41688</name>
</gene>
<reference evidence="10" key="2">
    <citation type="submission" date="2014-07" db="EMBL/GenBank/DDBJ databases">
        <authorList>
            <person name="Hull J."/>
        </authorList>
    </citation>
    <scope>NUCLEOTIDE SEQUENCE</scope>
</reference>
<organism evidence="10">
    <name type="scientific">Lygus hesperus</name>
    <name type="common">Western plant bug</name>
    <dbReference type="NCBI Taxonomy" id="30085"/>
    <lineage>
        <taxon>Eukaryota</taxon>
        <taxon>Metazoa</taxon>
        <taxon>Ecdysozoa</taxon>
        <taxon>Arthropoda</taxon>
        <taxon>Hexapoda</taxon>
        <taxon>Insecta</taxon>
        <taxon>Pterygota</taxon>
        <taxon>Neoptera</taxon>
        <taxon>Paraneoptera</taxon>
        <taxon>Hemiptera</taxon>
        <taxon>Heteroptera</taxon>
        <taxon>Panheteroptera</taxon>
        <taxon>Cimicomorpha</taxon>
        <taxon>Miridae</taxon>
        <taxon>Mirini</taxon>
        <taxon>Lygus</taxon>
    </lineage>
</organism>
<dbReference type="SUPFAM" id="SSF47798">
    <property type="entry name" value="Barrier-to-autointegration factor, BAF"/>
    <property type="match status" value="1"/>
</dbReference>
<feature type="transmembrane region" description="Helical" evidence="9">
    <location>
        <begin position="63"/>
        <end position="80"/>
    </location>
</feature>
<dbReference type="Pfam" id="PF12597">
    <property type="entry name" value="Cox20"/>
    <property type="match status" value="1"/>
</dbReference>
<dbReference type="Pfam" id="PF02961">
    <property type="entry name" value="SAM_BAF"/>
    <property type="match status" value="1"/>
</dbReference>
<keyword evidence="5" id="KW-0999">Mitochondrion inner membrane</keyword>
<protein>
    <recommendedName>
        <fullName evidence="3">Cytochrome c oxidase assembly protein COX20, mitochondrial</fullName>
    </recommendedName>
</protein>
<dbReference type="EMBL" id="GDHC01010274">
    <property type="protein sequence ID" value="JAQ08355.1"/>
    <property type="molecule type" value="Transcribed_RNA"/>
</dbReference>
<dbReference type="InterPro" id="IPR036617">
    <property type="entry name" value="BAF_sf"/>
</dbReference>
<dbReference type="PANTHER" id="PTHR31586">
    <property type="entry name" value="CYTOCHROME C OXIDASE PROTEIN 20"/>
    <property type="match status" value="1"/>
</dbReference>
<comment type="similarity">
    <text evidence="2">Belongs to the COX20 family.</text>
</comment>
<keyword evidence="8 9" id="KW-0472">Membrane</keyword>
<dbReference type="SMART" id="SM01023">
    <property type="entry name" value="BAF"/>
    <property type="match status" value="1"/>
</dbReference>
<dbReference type="PANTHER" id="PTHR31586:SF1">
    <property type="entry name" value="CYTOCHROME C OXIDASE ASSEMBLY PROTEIN COX20, MITOCHONDRIAL"/>
    <property type="match status" value="1"/>
</dbReference>
<keyword evidence="6 9" id="KW-1133">Transmembrane helix</keyword>
<comment type="subcellular location">
    <subcellularLocation>
        <location evidence="1">Mitochondrion inner membrane</location>
    </subcellularLocation>
</comment>
<dbReference type="GO" id="GO:0003677">
    <property type="term" value="F:DNA binding"/>
    <property type="evidence" value="ECO:0007669"/>
    <property type="project" value="InterPro"/>
</dbReference>
<evidence type="ECO:0000256" key="7">
    <source>
        <dbReference type="ARBA" id="ARBA00023128"/>
    </source>
</evidence>
<evidence type="ECO:0000256" key="4">
    <source>
        <dbReference type="ARBA" id="ARBA00022692"/>
    </source>
</evidence>
<reference evidence="10" key="1">
    <citation type="journal article" date="2014" name="PLoS ONE">
        <title>Transcriptome-Based Identification of ABC Transporters in the Western Tarnished Plant Bug Lygus hesperus.</title>
        <authorList>
            <person name="Hull J.J."/>
            <person name="Chaney K."/>
            <person name="Geib S.M."/>
            <person name="Fabrick J.A."/>
            <person name="Brent C.S."/>
            <person name="Walsh D."/>
            <person name="Lavine L.C."/>
        </authorList>
    </citation>
    <scope>NUCLEOTIDE SEQUENCE</scope>
</reference>
<sequence length="154" mass="16979">MSSTSQKHRNFVAEPMGDKPVTELAGIGEVLGKRLEGQGFDKEEKSKSLARIFSETPCMRSSYLYGISTGIGTGLAYFMYSSKPRISAHAGFTGFVLTTLSYWTYCRYNLSKEQEQVRLFKAFLESEVGGPGVFDVQTMPEEGPVSVSYPSTSI</sequence>
<evidence type="ECO:0000256" key="5">
    <source>
        <dbReference type="ARBA" id="ARBA00022792"/>
    </source>
</evidence>
<keyword evidence="7" id="KW-0496">Mitochondrion</keyword>
<evidence type="ECO:0000256" key="9">
    <source>
        <dbReference type="SAM" id="Phobius"/>
    </source>
</evidence>
<keyword evidence="4 9" id="KW-0812">Transmembrane</keyword>
<name>A0A0A9XE54_LYGHE</name>
<dbReference type="PRINTS" id="PR02049">
    <property type="entry name" value="PROTEINF36A"/>
</dbReference>
<reference evidence="11" key="3">
    <citation type="journal article" date="2016" name="Gigascience">
        <title>De novo construction of an expanded transcriptome assembly for the western tarnished plant bug, Lygus hesperus.</title>
        <authorList>
            <person name="Tassone E.E."/>
            <person name="Geib S.M."/>
            <person name="Hall B."/>
            <person name="Fabrick J.A."/>
            <person name="Brent C.S."/>
            <person name="Hull J.J."/>
        </authorList>
    </citation>
    <scope>NUCLEOTIDE SEQUENCE</scope>
</reference>
<evidence type="ECO:0000313" key="11">
    <source>
        <dbReference type="EMBL" id="JAQ08355.1"/>
    </source>
</evidence>
<dbReference type="AlphaFoldDB" id="A0A0A9XE54"/>
<dbReference type="GO" id="GO:0033617">
    <property type="term" value="P:mitochondrial respiratory chain complex IV assembly"/>
    <property type="evidence" value="ECO:0007669"/>
    <property type="project" value="InterPro"/>
</dbReference>
<dbReference type="Gene3D" id="1.10.150.40">
    <property type="entry name" value="Barrier-to-autointegration factor, BAF"/>
    <property type="match status" value="1"/>
</dbReference>
<evidence type="ECO:0000313" key="10">
    <source>
        <dbReference type="EMBL" id="JAG15380.1"/>
    </source>
</evidence>
<dbReference type="EMBL" id="GBHO01028224">
    <property type="protein sequence ID" value="JAG15380.1"/>
    <property type="molecule type" value="Transcribed_RNA"/>
</dbReference>
<dbReference type="GO" id="GO:0005743">
    <property type="term" value="C:mitochondrial inner membrane"/>
    <property type="evidence" value="ECO:0007669"/>
    <property type="project" value="UniProtKB-SubCell"/>
</dbReference>
<evidence type="ECO:0000313" key="12">
    <source>
        <dbReference type="EMBL" id="JAQ10891.1"/>
    </source>
</evidence>
<dbReference type="EMBL" id="GDHC01007738">
    <property type="protein sequence ID" value="JAQ10891.1"/>
    <property type="molecule type" value="Transcribed_RNA"/>
</dbReference>
<dbReference type="InterPro" id="IPR022533">
    <property type="entry name" value="Cox20"/>
</dbReference>